<dbReference type="KEGG" id="mlv:CVS47_01543"/>
<dbReference type="EMBL" id="CP031423">
    <property type="protein sequence ID" value="AZS36923.1"/>
    <property type="molecule type" value="Genomic_DNA"/>
</dbReference>
<reference evidence="3 4" key="1">
    <citation type="submission" date="2018-08" db="EMBL/GenBank/DDBJ databases">
        <title>Microbacterium lemovicicum sp. nov., a bacterium isolated from a natural uranium-rich soil.</title>
        <authorList>
            <person name="ORTET P."/>
        </authorList>
    </citation>
    <scope>NUCLEOTIDE SEQUENCE [LARGE SCALE GENOMIC DNA]</scope>
    <source>
        <strain evidence="3 4">Viu22</strain>
    </source>
</reference>
<feature type="region of interest" description="Disordered" evidence="1">
    <location>
        <begin position="1"/>
        <end position="23"/>
    </location>
</feature>
<dbReference type="Gene3D" id="2.120.10.30">
    <property type="entry name" value="TolB, C-terminal domain"/>
    <property type="match status" value="1"/>
</dbReference>
<dbReference type="AlphaFoldDB" id="A0A3S9WAN0"/>
<proteinExistence type="predicted"/>
<dbReference type="InterPro" id="IPR012938">
    <property type="entry name" value="Glc/Sorbosone_DH"/>
</dbReference>
<dbReference type="Proteomes" id="UP000276888">
    <property type="component" value="Chromosome"/>
</dbReference>
<evidence type="ECO:0000313" key="3">
    <source>
        <dbReference type="EMBL" id="AZS36923.1"/>
    </source>
</evidence>
<name>A0A3S9WAN0_9MICO</name>
<evidence type="ECO:0000256" key="1">
    <source>
        <dbReference type="SAM" id="MobiDB-lite"/>
    </source>
</evidence>
<dbReference type="SUPFAM" id="SSF50952">
    <property type="entry name" value="Soluble quinoprotein glucose dehydrogenase"/>
    <property type="match status" value="1"/>
</dbReference>
<dbReference type="Pfam" id="PF07995">
    <property type="entry name" value="GSDH"/>
    <property type="match status" value="1"/>
</dbReference>
<evidence type="ECO:0000313" key="4">
    <source>
        <dbReference type="Proteomes" id="UP000276888"/>
    </source>
</evidence>
<organism evidence="3 4">
    <name type="scientific">Microbacterium lemovicicum</name>
    <dbReference type="NCBI Taxonomy" id="1072463"/>
    <lineage>
        <taxon>Bacteria</taxon>
        <taxon>Bacillati</taxon>
        <taxon>Actinomycetota</taxon>
        <taxon>Actinomycetes</taxon>
        <taxon>Micrococcales</taxon>
        <taxon>Microbacteriaceae</taxon>
        <taxon>Microbacterium</taxon>
    </lineage>
</organism>
<dbReference type="EC" id="1.1.5.2" evidence="3"/>
<dbReference type="PANTHER" id="PTHR19328">
    <property type="entry name" value="HEDGEHOG-INTERACTING PROTEIN"/>
    <property type="match status" value="1"/>
</dbReference>
<keyword evidence="3" id="KW-0560">Oxidoreductase</keyword>
<dbReference type="InterPro" id="IPR011041">
    <property type="entry name" value="Quinoprot_gluc/sorb_DH_b-prop"/>
</dbReference>
<evidence type="ECO:0000259" key="2">
    <source>
        <dbReference type="Pfam" id="PF07995"/>
    </source>
</evidence>
<gene>
    <name evidence="3" type="primary">gdhB</name>
    <name evidence="3" type="ORF">CVS47_01543</name>
</gene>
<accession>A0A3S9WAN0</accession>
<protein>
    <submittedName>
        <fullName evidence="3">Quinoprotein glucose dehydrogenase B</fullName>
        <ecNumber evidence="3">1.1.5.2</ecNumber>
    </submittedName>
</protein>
<keyword evidence="4" id="KW-1185">Reference proteome</keyword>
<dbReference type="GO" id="GO:0008876">
    <property type="term" value="F:quinoprotein glucose dehydrogenase activity"/>
    <property type="evidence" value="ECO:0007669"/>
    <property type="project" value="UniProtKB-EC"/>
</dbReference>
<feature type="domain" description="Glucose/Sorbosone dehydrogenase" evidence="2">
    <location>
        <begin position="41"/>
        <end position="337"/>
    </location>
</feature>
<dbReference type="InterPro" id="IPR011042">
    <property type="entry name" value="6-blade_b-propeller_TolB-like"/>
</dbReference>
<dbReference type="PANTHER" id="PTHR19328:SF13">
    <property type="entry name" value="HIPL1 PROTEIN"/>
    <property type="match status" value="1"/>
</dbReference>
<sequence length="355" mass="36084">MPTRESSSAVAPTGTPTATAEAAPAGWFRPSAAATALATGLSAPWSVVPLGEGGALVSQRDDGTVREISPDGSSRAAGVVPDVVSGGEGGLHGLAVLETGGETWLYAYHGTEQDNRVVRMPLTGAAGSRALGAPEVVLDGIARARTHNGGRIAFGPDGLLYITTGDAGDRASAQDEASLNGKILRVTPDGGAAPGNPFGTAVYTLGHRNVQGIAWTADGAMWASEFGQDTWDELNAIRPGGNYGWPEVEGVAGDDRYVDPVTVWTPDESSPSGVAAVGGTVFVAGLRGERLWAVDTADGALTGEPQALLAGEQGRLRDAVAAPDGSLWVLTGNTDGRGSPRDGDDVLLRLALAPS</sequence>